<dbReference type="Proteomes" id="UP000006180">
    <property type="component" value="Chromosome"/>
</dbReference>
<protein>
    <submittedName>
        <fullName evidence="5">GCN5-like N-acetyltransferase</fullName>
    </submittedName>
</protein>
<evidence type="ECO:0000256" key="2">
    <source>
        <dbReference type="ARBA" id="ARBA00023315"/>
    </source>
</evidence>
<feature type="region of interest" description="Disordered" evidence="3">
    <location>
        <begin position="128"/>
        <end position="151"/>
    </location>
</feature>
<proteinExistence type="predicted"/>
<dbReference type="InterPro" id="IPR000182">
    <property type="entry name" value="GNAT_dom"/>
</dbReference>
<dbReference type="PANTHER" id="PTHR10545:SF29">
    <property type="entry name" value="GH14572P-RELATED"/>
    <property type="match status" value="1"/>
</dbReference>
<reference evidence="5 6" key="1">
    <citation type="journal article" date="2012" name="J. Bacteriol.">
        <title>Complete genome sequence of the broad-host-range strain Sinorhizobium fredii USDA257.</title>
        <authorList>
            <person name="Schuldes J."/>
            <person name="Rodriguez Orbegoso M."/>
            <person name="Schmeisser C."/>
            <person name="Krishnan H.B."/>
            <person name="Daniel R."/>
            <person name="Streit W.R."/>
        </authorList>
    </citation>
    <scope>NUCLEOTIDE SEQUENCE [LARGE SCALE GENOMIC DNA]</scope>
    <source>
        <strain evidence="5 6">USDA 257</strain>
    </source>
</reference>
<accession>I3X9M1</accession>
<dbReference type="HOGENOM" id="CLU_013985_41_3_5"/>
<feature type="domain" description="N-acetyltransferase" evidence="4">
    <location>
        <begin position="1"/>
        <end position="151"/>
    </location>
</feature>
<name>I3X9M1_SINF2</name>
<dbReference type="Pfam" id="PF00583">
    <property type="entry name" value="Acetyltransf_1"/>
    <property type="match status" value="1"/>
</dbReference>
<dbReference type="STRING" id="1185652.USDA257_c40330"/>
<dbReference type="EMBL" id="CP003563">
    <property type="protein sequence ID" value="AFL52577.1"/>
    <property type="molecule type" value="Genomic_DNA"/>
</dbReference>
<dbReference type="PATRIC" id="fig|1185652.3.peg.4186"/>
<keyword evidence="2" id="KW-0012">Acyltransferase</keyword>
<keyword evidence="1 5" id="KW-0808">Transferase</keyword>
<dbReference type="Gene3D" id="3.40.630.30">
    <property type="match status" value="1"/>
</dbReference>
<sequence length="151" mass="16868">MPEDAAQLLDLIRQHALFERATARVTEAGLVSILSTDKPLTHLIVAEDGKSLIGYAAVTFDYALWTVCRFAHLDCLFVRETARGQGIGKRLFERACLLAEEDGAERIEWQTPSWNLDAIRFYQREGGTGQPKIRFSRHVNQPEGSGGSGRH</sequence>
<dbReference type="GO" id="GO:0008080">
    <property type="term" value="F:N-acetyltransferase activity"/>
    <property type="evidence" value="ECO:0007669"/>
    <property type="project" value="UniProtKB-ARBA"/>
</dbReference>
<evidence type="ECO:0000256" key="3">
    <source>
        <dbReference type="SAM" id="MobiDB-lite"/>
    </source>
</evidence>
<organism evidence="5 6">
    <name type="scientific">Sinorhizobium fredii (strain USDA 257)</name>
    <dbReference type="NCBI Taxonomy" id="1185652"/>
    <lineage>
        <taxon>Bacteria</taxon>
        <taxon>Pseudomonadati</taxon>
        <taxon>Pseudomonadota</taxon>
        <taxon>Alphaproteobacteria</taxon>
        <taxon>Hyphomicrobiales</taxon>
        <taxon>Rhizobiaceae</taxon>
        <taxon>Sinorhizobium/Ensifer group</taxon>
        <taxon>Sinorhizobium</taxon>
    </lineage>
</organism>
<gene>
    <name evidence="5" type="ORF">USDA257_c40330</name>
</gene>
<dbReference type="eggNOG" id="COG0456">
    <property type="taxonomic scope" value="Bacteria"/>
</dbReference>
<dbReference type="AlphaFoldDB" id="I3X9M1"/>
<evidence type="ECO:0000313" key="6">
    <source>
        <dbReference type="Proteomes" id="UP000006180"/>
    </source>
</evidence>
<dbReference type="CDD" id="cd04301">
    <property type="entry name" value="NAT_SF"/>
    <property type="match status" value="1"/>
</dbReference>
<dbReference type="PROSITE" id="PS51186">
    <property type="entry name" value="GNAT"/>
    <property type="match status" value="1"/>
</dbReference>
<dbReference type="InterPro" id="IPR051016">
    <property type="entry name" value="Diverse_Substrate_AcTransf"/>
</dbReference>
<evidence type="ECO:0000313" key="5">
    <source>
        <dbReference type="EMBL" id="AFL52577.1"/>
    </source>
</evidence>
<dbReference type="PANTHER" id="PTHR10545">
    <property type="entry name" value="DIAMINE N-ACETYLTRANSFERASE"/>
    <property type="match status" value="1"/>
</dbReference>
<dbReference type="InterPro" id="IPR016181">
    <property type="entry name" value="Acyl_CoA_acyltransferase"/>
</dbReference>
<evidence type="ECO:0000259" key="4">
    <source>
        <dbReference type="PROSITE" id="PS51186"/>
    </source>
</evidence>
<dbReference type="KEGG" id="sfd:USDA257_c40330"/>
<evidence type="ECO:0000256" key="1">
    <source>
        <dbReference type="ARBA" id="ARBA00022679"/>
    </source>
</evidence>
<dbReference type="SUPFAM" id="SSF55729">
    <property type="entry name" value="Acyl-CoA N-acyltransferases (Nat)"/>
    <property type="match status" value="1"/>
</dbReference>